<proteinExistence type="predicted"/>
<accession>A0A448KEC3</accession>
<evidence type="ECO:0000313" key="1">
    <source>
        <dbReference type="EMBL" id="VEG75262.1"/>
    </source>
</evidence>
<dbReference type="STRING" id="1278298.GCA_000428685_00356"/>
<reference evidence="1 2" key="1">
    <citation type="submission" date="2018-12" db="EMBL/GenBank/DDBJ databases">
        <authorList>
            <consortium name="Pathogen Informatics"/>
        </authorList>
    </citation>
    <scope>NUCLEOTIDE SEQUENCE [LARGE SCALE GENOMIC DNA]</scope>
    <source>
        <strain evidence="1 2">NCTC11923</strain>
    </source>
</reference>
<dbReference type="Proteomes" id="UP000276899">
    <property type="component" value="Chromosome"/>
</dbReference>
<protein>
    <submittedName>
        <fullName evidence="1">Uncharacterized protein</fullName>
    </submittedName>
</protein>
<evidence type="ECO:0000313" key="2">
    <source>
        <dbReference type="Proteomes" id="UP000276899"/>
    </source>
</evidence>
<name>A0A448KEC3_9ACTO</name>
<keyword evidence="2" id="KW-1185">Reference proteome</keyword>
<dbReference type="EMBL" id="LR134363">
    <property type="protein sequence ID" value="VEG75262.1"/>
    <property type="molecule type" value="Genomic_DNA"/>
</dbReference>
<organism evidence="1 2">
    <name type="scientific">Actinomyces slackii</name>
    <dbReference type="NCBI Taxonomy" id="52774"/>
    <lineage>
        <taxon>Bacteria</taxon>
        <taxon>Bacillati</taxon>
        <taxon>Actinomycetota</taxon>
        <taxon>Actinomycetes</taxon>
        <taxon>Actinomycetales</taxon>
        <taxon>Actinomycetaceae</taxon>
        <taxon>Actinomyces</taxon>
    </lineage>
</organism>
<dbReference type="InterPro" id="IPR049249">
    <property type="entry name" value="DUF6882"/>
</dbReference>
<sequence>MCGVIPQLRRVGQRAAIYALVRQEMLAEILEQRLGEYDWSVNLPERRFVFSSERGKITATGQVLASIAVDPATLLWGFAAPFAPFTGQDPAAARIPIFGARHSLDILQREEVPYAVRPQDDQVDVITSLSHDVGMAATEIFGPTALYYSGATGGAGSRQVFLLDDLSVPVPELTLGRLFPSLTRYVMAVDDIDWSLHGLVHLMPGWSLSREDAGVTTGYRITDSRGESYMLSVTRNEQGGIANVFMS</sequence>
<dbReference type="KEGG" id="asla:NCTC11923_01921"/>
<gene>
    <name evidence="1" type="ORF">NCTC11923_01921</name>
</gene>
<dbReference type="AlphaFoldDB" id="A0A448KEC3"/>
<dbReference type="Pfam" id="PF21813">
    <property type="entry name" value="DUF6882"/>
    <property type="match status" value="1"/>
</dbReference>